<dbReference type="UniPathway" id="UPA00252"/>
<proteinExistence type="evidence at transcript level"/>
<name>A0A167HD06_9EUGL</name>
<keyword evidence="2" id="KW-0408">Iron</keyword>
<dbReference type="PANTHER" id="PTHR11108:SF1">
    <property type="entry name" value="FERROCHELATASE, MITOCHONDRIAL"/>
    <property type="match status" value="1"/>
</dbReference>
<keyword evidence="4" id="KW-0456">Lyase</keyword>
<keyword evidence="3" id="KW-0350">Heme biosynthesis</keyword>
<dbReference type="SUPFAM" id="SSF53800">
    <property type="entry name" value="Chelatase"/>
    <property type="match status" value="1"/>
</dbReference>
<dbReference type="CDD" id="cd03411">
    <property type="entry name" value="Ferrochelatase_N"/>
    <property type="match status" value="1"/>
</dbReference>
<dbReference type="Pfam" id="PF00762">
    <property type="entry name" value="Ferrochelatase"/>
    <property type="match status" value="1"/>
</dbReference>
<evidence type="ECO:0000313" key="8">
    <source>
        <dbReference type="EMBL" id="ANB27666.1"/>
    </source>
</evidence>
<dbReference type="CDD" id="cd00419">
    <property type="entry name" value="Ferrochelatase_C"/>
    <property type="match status" value="1"/>
</dbReference>
<dbReference type="InterPro" id="IPR033644">
    <property type="entry name" value="Ferrochelatase_C"/>
</dbReference>
<evidence type="ECO:0000256" key="6">
    <source>
        <dbReference type="RuleBase" id="RU004185"/>
    </source>
</evidence>
<evidence type="ECO:0000256" key="4">
    <source>
        <dbReference type="ARBA" id="ARBA00023239"/>
    </source>
</evidence>
<evidence type="ECO:0000256" key="2">
    <source>
        <dbReference type="ARBA" id="ARBA00023004"/>
    </source>
</evidence>
<evidence type="ECO:0000256" key="3">
    <source>
        <dbReference type="ARBA" id="ARBA00023133"/>
    </source>
</evidence>
<organism evidence="8">
    <name type="scientific">Perkinsela sp. SMB-60</name>
    <dbReference type="NCBI Taxonomy" id="1840652"/>
    <lineage>
        <taxon>Eukaryota</taxon>
        <taxon>Discoba</taxon>
        <taxon>Euglenozoa</taxon>
        <taxon>Kinetoplastea</taxon>
        <taxon>Prokinetoplastina</taxon>
        <taxon>Ichthyobodonidae</taxon>
        <taxon>Perkinsela</taxon>
    </lineage>
</organism>
<dbReference type="GO" id="GO:0006783">
    <property type="term" value="P:heme biosynthetic process"/>
    <property type="evidence" value="ECO:0007669"/>
    <property type="project" value="UniProtKB-KW"/>
</dbReference>
<keyword evidence="7" id="KW-0732">Signal</keyword>
<dbReference type="EMBL" id="KU609020">
    <property type="protein sequence ID" value="ANB27666.1"/>
    <property type="molecule type" value="mRNA"/>
</dbReference>
<comment type="similarity">
    <text evidence="6">Belongs to the ferrochelatase family.</text>
</comment>
<evidence type="ECO:0000256" key="5">
    <source>
        <dbReference type="ARBA" id="ARBA00023244"/>
    </source>
</evidence>
<feature type="chain" id="PRO_5007887542" evidence="7">
    <location>
        <begin position="24"/>
        <end position="408"/>
    </location>
</feature>
<dbReference type="InterPro" id="IPR001015">
    <property type="entry name" value="Ferrochelatase"/>
</dbReference>
<evidence type="ECO:0000256" key="1">
    <source>
        <dbReference type="ARBA" id="ARBA00004744"/>
    </source>
</evidence>
<sequence>MLKKYAALGVAALVLLRWRSICPWAKRNVAQSVPHTLGKEAPNRIGVILINLGTPTKPTPWFVRKFLIEFLCDWRVIDALPSLARAALVYLVITPIRCFTSGRSYKELWRIHENTSPLLTHSQKTQQMVQRALGPEYVVVHGMRYQLPSLASAMNTLCEQRCRSLIVLPMFAQYASSSSGSAIEWAMRFIGQWDVIPHTHVISHFYSNEKYLDALARTLSPGGSGRDILSFDCVLFSFHGLPWRHVTRLCDNCRHIDPTETPFPQKYAQSMNNAVAHECMAENTDGNAYCYRAHCYATARGVAERLGLPDSKYTVIFQSRFGSDPWLQPYAEDVIRSLPSQGVKRVAIIGPSFVTDCLETTCELGEEYKEAFLEEGGEEWFLFPALNDGEHWAQAVAEMIREKGELLP</sequence>
<accession>A0A167HD06</accession>
<evidence type="ECO:0000256" key="7">
    <source>
        <dbReference type="SAM" id="SignalP"/>
    </source>
</evidence>
<protein>
    <submittedName>
        <fullName evidence="8">Ferrochelatase</fullName>
    </submittedName>
</protein>
<dbReference type="GO" id="GO:0004325">
    <property type="term" value="F:ferrochelatase activity"/>
    <property type="evidence" value="ECO:0007669"/>
    <property type="project" value="InterPro"/>
</dbReference>
<comment type="pathway">
    <text evidence="1">Porphyrin-containing compound metabolism; protoheme biosynthesis.</text>
</comment>
<keyword evidence="5" id="KW-0627">Porphyrin biosynthesis</keyword>
<dbReference type="AlphaFoldDB" id="A0A167HD06"/>
<dbReference type="InterPro" id="IPR033659">
    <property type="entry name" value="Ferrochelatase_N"/>
</dbReference>
<dbReference type="PANTHER" id="PTHR11108">
    <property type="entry name" value="FERROCHELATASE"/>
    <property type="match status" value="1"/>
</dbReference>
<feature type="signal peptide" evidence="7">
    <location>
        <begin position="1"/>
        <end position="23"/>
    </location>
</feature>
<dbReference type="HAMAP" id="MF_00323">
    <property type="entry name" value="Ferrochelatase"/>
    <property type="match status" value="1"/>
</dbReference>
<reference evidence="8" key="1">
    <citation type="journal article" date="2016" name="BMC Evol. Biol.">
        <title>Heme pathway evolution in kinetoplastid protists.</title>
        <authorList>
            <person name="Cenci U."/>
            <person name="Moog D."/>
            <person name="Curtis B.A."/>
            <person name="Tanifuji G."/>
            <person name="Eme L."/>
            <person name="Lukes J."/>
            <person name="Archibald J.M."/>
        </authorList>
    </citation>
    <scope>NUCLEOTIDE SEQUENCE</scope>
    <source>
        <strain evidence="8">SMB-60</strain>
    </source>
</reference>
<dbReference type="Gene3D" id="3.40.50.1400">
    <property type="match status" value="3"/>
</dbReference>